<dbReference type="GeneID" id="115879122"/>
<dbReference type="InParanoid" id="A0A6J2XL74"/>
<dbReference type="PANTHER" id="PTHR23159:SF31">
    <property type="entry name" value="CENTROSOME-ASSOCIATED PROTEIN CEP250 ISOFORM X1"/>
    <property type="match status" value="1"/>
</dbReference>
<evidence type="ECO:0000313" key="3">
    <source>
        <dbReference type="Proteomes" id="UP000504635"/>
    </source>
</evidence>
<dbReference type="Proteomes" id="UP000504635">
    <property type="component" value="Unplaced"/>
</dbReference>
<dbReference type="RefSeq" id="XP_030751640.1">
    <property type="nucleotide sequence ID" value="XM_030895780.1"/>
</dbReference>
<dbReference type="PANTHER" id="PTHR23159">
    <property type="entry name" value="CENTROSOMAL PROTEIN 2"/>
    <property type="match status" value="1"/>
</dbReference>
<gene>
    <name evidence="4" type="primary">LOC115879122</name>
</gene>
<keyword evidence="1" id="KW-0175">Coiled coil</keyword>
<protein>
    <submittedName>
        <fullName evidence="4">Early endosome antigen 1-like isoform X1</fullName>
    </submittedName>
</protein>
<sequence>MSCTQQGKKDPSNPDPPKCSACLHYMRKIETIERVQSGRETVISALQQQLKKCETNYKKLFDDFEKLRFEHSTAMQRNFSLKEINTKLEDGFFKPDENKSCRALQNESETIKVDNKKSYTENSCHPSVQKPVKASSIYGSRDRHNYSSFILKERVDSGDHIPKQSGETLGDELNAMMENFQRSNQGTRSLVLDENPSKVFSAIESNARLSYCKCNVLTKLDSVTDDNQRLSETLEIVNAENKNNLEIVRQLQEELKRAYNESEQTCNSLKQKLLNAENELEECRANERRMKQLAVSSHKSLDDTGGDGSQAMVNDLEAMVKELRGELIDKTAEMKEFEEERDHFCKKIELLMANNSDLSRRVQELQMQVQSCSRVPPKQSASSQMTPSFRDIEKELSKINQDKENLSKKFETSNELLMSKSKEAEEMRDYLRSQLEEMLAISQENEALKEEMEQVKKENELEAARLQNLVDKSQHQVAMLLQEHDEKTQEINKVVSELDSIRKCVSVDNNTKGEVVQKLERENEELNNKIRQLEMGNMGDCKCHSAALELESLRAELIKKQCTIAELESTLDTFNKTMQQFEQDIQDLVCQNECLKKDREKKITTIKNLQEQLGKSADNLNKATKQLSRSDANSDFNAKNMRALQAENEELKKRIEAMEIDKDISQRKLKSDNLQLELQVENARDEVKRSSQECSKRLQSLQRACDEIQNQCTQRCSTLERSLQDAQKYKVLAEEEKLRCECLQEDIVKLTRKSQEDKIEKMIMSDELRSLEQSYNELKKTCSTKSSDNEGPKRQVSCGTTPEHNSFQKESQTPRQTLRDEVTEQPSVKFSFQKIEPKPPKTCQAIQAHKQAQISREEYVSLRKEYRKIKSMLGEHLKNYKAEGVGVGGTGEVQGNCGQKCVVGEVTGQLKFKDIEMMNCQQKLQETAYEIIELKDYICKLTADNNTLKTAINNLINNLERKIKAPIKGQSVEAIASEILQSLSNIESTISKKCVTCETRECTCIAEIMSQYSMNEAPFFRSAFKQRSQMSNPSYSYSDTQKEVSEHMSRTLVDSSTDSDDCPCPKFLENESVEIFKESLQEFSQKTIHSSTMKQLACGCQPHVPRK</sequence>
<accession>A0A6J2XL74</accession>
<dbReference type="AlphaFoldDB" id="A0A6J2XL74"/>
<evidence type="ECO:0000313" key="4">
    <source>
        <dbReference type="RefSeq" id="XP_030751640.1"/>
    </source>
</evidence>
<evidence type="ECO:0000256" key="1">
    <source>
        <dbReference type="SAM" id="Coils"/>
    </source>
</evidence>
<feature type="coiled-coil region" evidence="1">
    <location>
        <begin position="220"/>
        <end position="483"/>
    </location>
</feature>
<dbReference type="OrthoDB" id="6782107at2759"/>
<keyword evidence="3" id="KW-1185">Reference proteome</keyword>
<feature type="region of interest" description="Disordered" evidence="2">
    <location>
        <begin position="781"/>
        <end position="823"/>
    </location>
</feature>
<proteinExistence type="predicted"/>
<feature type="coiled-coil region" evidence="1">
    <location>
        <begin position="509"/>
        <end position="781"/>
    </location>
</feature>
<dbReference type="KEGG" id="soy:115879122"/>
<feature type="compositionally biased region" description="Polar residues" evidence="2">
    <location>
        <begin position="797"/>
        <end position="816"/>
    </location>
</feature>
<evidence type="ECO:0000256" key="2">
    <source>
        <dbReference type="SAM" id="MobiDB-lite"/>
    </source>
</evidence>
<reference evidence="4" key="1">
    <citation type="submission" date="2025-08" db="UniProtKB">
        <authorList>
            <consortium name="RefSeq"/>
        </authorList>
    </citation>
    <scope>IDENTIFICATION</scope>
    <source>
        <tissue evidence="4">Gonads</tissue>
    </source>
</reference>
<organism evidence="3 4">
    <name type="scientific">Sitophilus oryzae</name>
    <name type="common">Rice weevil</name>
    <name type="synonym">Curculio oryzae</name>
    <dbReference type="NCBI Taxonomy" id="7048"/>
    <lineage>
        <taxon>Eukaryota</taxon>
        <taxon>Metazoa</taxon>
        <taxon>Ecdysozoa</taxon>
        <taxon>Arthropoda</taxon>
        <taxon>Hexapoda</taxon>
        <taxon>Insecta</taxon>
        <taxon>Pterygota</taxon>
        <taxon>Neoptera</taxon>
        <taxon>Endopterygota</taxon>
        <taxon>Coleoptera</taxon>
        <taxon>Polyphaga</taxon>
        <taxon>Cucujiformia</taxon>
        <taxon>Curculionidae</taxon>
        <taxon>Dryophthorinae</taxon>
        <taxon>Sitophilus</taxon>
    </lineage>
</organism>
<name>A0A6J2XL74_SITOR</name>